<comment type="caution">
    <text evidence="1">The sequence shown here is derived from an EMBL/GenBank/DDBJ whole genome shotgun (WGS) entry which is preliminary data.</text>
</comment>
<proteinExistence type="predicted"/>
<reference evidence="2" key="1">
    <citation type="submission" date="2017-09" db="EMBL/GenBank/DDBJ databases">
        <title>Depth-based differentiation of microbial function through sediment-hosted aquifers and enrichment of novel symbionts in the deep terrestrial subsurface.</title>
        <authorList>
            <person name="Probst A.J."/>
            <person name="Ladd B."/>
            <person name="Jarett J.K."/>
            <person name="Geller-Mcgrath D.E."/>
            <person name="Sieber C.M.K."/>
            <person name="Emerson J.B."/>
            <person name="Anantharaman K."/>
            <person name="Thomas B.C."/>
            <person name="Malmstrom R."/>
            <person name="Stieglmeier M."/>
            <person name="Klingl A."/>
            <person name="Woyke T."/>
            <person name="Ryan C.M."/>
            <person name="Banfield J.F."/>
        </authorList>
    </citation>
    <scope>NUCLEOTIDE SEQUENCE [LARGE SCALE GENOMIC DNA]</scope>
</reference>
<dbReference type="EMBL" id="PFQB01000107">
    <property type="protein sequence ID" value="PJA12625.1"/>
    <property type="molecule type" value="Genomic_DNA"/>
</dbReference>
<name>A0A2M7W0Z5_9BACT</name>
<sequence length="213" mass="23680">MEANLLVAADSGPAKEIRRNMDFIFIRGSAGDRVTIDTALAARAAASLANKFDSHAPLSKARWRVANGGVSCRLANRREDDETYPGVRTTIPFGHGELTFKIAMIPKTGEIIRYVSYSDDETPDECNQLEMVERFHHQKGRVTTVVKAIFGNRKGYACLTVHHTFQFENRATLAQPVNAHLMAGGLRQLFNCTSNNVPMETARTMVELAKREL</sequence>
<gene>
    <name evidence="1" type="ORF">COX64_04320</name>
</gene>
<evidence type="ECO:0000313" key="2">
    <source>
        <dbReference type="Proteomes" id="UP000228952"/>
    </source>
</evidence>
<protein>
    <submittedName>
        <fullName evidence="1">Uncharacterized protein</fullName>
    </submittedName>
</protein>
<evidence type="ECO:0000313" key="1">
    <source>
        <dbReference type="EMBL" id="PJA12625.1"/>
    </source>
</evidence>
<dbReference type="AlphaFoldDB" id="A0A2M7W0Z5"/>
<accession>A0A2M7W0Z5</accession>
<dbReference type="Proteomes" id="UP000228952">
    <property type="component" value="Unassembled WGS sequence"/>
</dbReference>
<organism evidence="1 2">
    <name type="scientific">Candidatus Dojkabacteria bacterium CG_4_10_14_0_2_um_filter_Dojkabacteria_WS6_41_15</name>
    <dbReference type="NCBI Taxonomy" id="2014249"/>
    <lineage>
        <taxon>Bacteria</taxon>
        <taxon>Candidatus Dojkabacteria</taxon>
    </lineage>
</organism>